<dbReference type="EMBL" id="CP093313">
    <property type="protein sequence ID" value="UWZ85459.1"/>
    <property type="molecule type" value="Genomic_DNA"/>
</dbReference>
<dbReference type="Pfam" id="PF16477">
    <property type="entry name" value="DUF5054"/>
    <property type="match status" value="1"/>
</dbReference>
<gene>
    <name evidence="1" type="ORF">MOP44_05835</name>
</gene>
<accession>A0A9J7BRI8</accession>
<evidence type="ECO:0000313" key="2">
    <source>
        <dbReference type="Proteomes" id="UP001059380"/>
    </source>
</evidence>
<dbReference type="SUPFAM" id="SSF88713">
    <property type="entry name" value="Glycoside hydrolase/deacetylase"/>
    <property type="match status" value="1"/>
</dbReference>
<dbReference type="InterPro" id="IPR011330">
    <property type="entry name" value="Glyco_hydro/deAcase_b/a-brl"/>
</dbReference>
<dbReference type="CDD" id="cd10791">
    <property type="entry name" value="GH38N_AMII_like_1"/>
    <property type="match status" value="1"/>
</dbReference>
<dbReference type="GO" id="GO:0005975">
    <property type="term" value="P:carbohydrate metabolic process"/>
    <property type="evidence" value="ECO:0007669"/>
    <property type="project" value="InterPro"/>
</dbReference>
<dbReference type="RefSeq" id="WP_260794994.1">
    <property type="nucleotide sequence ID" value="NZ_CP093313.1"/>
</dbReference>
<dbReference type="KEGG" id="orp:MOP44_05835"/>
<keyword evidence="2" id="KW-1185">Reference proteome</keyword>
<evidence type="ECO:0000313" key="1">
    <source>
        <dbReference type="EMBL" id="UWZ85459.1"/>
    </source>
</evidence>
<proteinExistence type="predicted"/>
<sequence length="706" mass="78849">MVWMRRREFAKTMAAAGSGLLLGAQNSLWGQAGPPDKPMMRPAPKPEPDVKRVLVMFKCHFDAGFIDTQANVVKRYFSEYFPQAIKIASEVNKGGKRQYVWTTGSWLVCEYLEQASTADRKTMEEAIARGDIAWHALPFTWQTEMMGRSLIEGSFGLSKSLDKRFGKVTTGAKMTDVPGHTRGLIAPLAKNGVGFLEIGVNGGSTVAKLPPVFLWKSAGGASLPVMYHWDYSGTARVPGSDVVLATRVRGDNSGPHTAAEIAEIHAELAAQYPNAEIVACNLSEMAEAIAPHRDALPVVTSEIGDTWIYGVASDPIKVTRYREIARLRECWISKGQFQLGDATDVALLRRLLLEVEHTWGTDTKTWLDFDNYRPADLERMLNTKNYKVVQFSWQEKRQDLLDGVATLPDALRAEAQKAIDAMKPSEPTIPVQVHATGKAIETAHFILGIDGKTGAITRLRIKTTEREWASDEKPIGLFAYQTLSKGDYDRFIKSYLTTTEDWAYKDFGKPNIERFGAESRTWLPASAAVHIEETADAHRILIQPRFEDEAAFQSGRAAFPRKVYVELVLPKAEAVIHVTASWFQKPPTRMPEALWMTFNPDVRDEKGWSLHKSDEMVSPFDVVESGNRHMHALSTSFFHGEGAGRFEVMTLDAPLVALGERTPLLFSNEQPDLGKGVHSCLYNNAWGTNYIMWCGEDARFRYQIRA</sequence>
<dbReference type="InterPro" id="IPR032482">
    <property type="entry name" value="DUF5054"/>
</dbReference>
<protein>
    <submittedName>
        <fullName evidence="1">DUF5054 domain-containing protein</fullName>
    </submittedName>
</protein>
<dbReference type="Proteomes" id="UP001059380">
    <property type="component" value="Chromosome"/>
</dbReference>
<organism evidence="1 2">
    <name type="scientific">Occallatibacter riparius</name>
    <dbReference type="NCBI Taxonomy" id="1002689"/>
    <lineage>
        <taxon>Bacteria</taxon>
        <taxon>Pseudomonadati</taxon>
        <taxon>Acidobacteriota</taxon>
        <taxon>Terriglobia</taxon>
        <taxon>Terriglobales</taxon>
        <taxon>Acidobacteriaceae</taxon>
        <taxon>Occallatibacter</taxon>
    </lineage>
</organism>
<dbReference type="AlphaFoldDB" id="A0A9J7BRI8"/>
<reference evidence="1" key="1">
    <citation type="submission" date="2021-04" db="EMBL/GenBank/DDBJ databases">
        <title>Phylogenetic analysis of Acidobacteriaceae.</title>
        <authorList>
            <person name="Qiu L."/>
            <person name="Zhang Q."/>
        </authorList>
    </citation>
    <scope>NUCLEOTIDE SEQUENCE</scope>
    <source>
        <strain evidence="1">DSM 25168</strain>
    </source>
</reference>
<name>A0A9J7BRI8_9BACT</name>